<feature type="compositionally biased region" description="Polar residues" evidence="1">
    <location>
        <begin position="31"/>
        <end position="49"/>
    </location>
</feature>
<feature type="compositionally biased region" description="Low complexity" evidence="1">
    <location>
        <begin position="50"/>
        <end position="72"/>
    </location>
</feature>
<dbReference type="OrthoDB" id="10028206at2759"/>
<sequence length="394" mass="43064">MKRSLNENLPRPTAGCLSVPLFNQKRRSRLPLTSNPSENEFCRTSSNEFSPAENCASSSLSSGNSRNSDGNAPNYVMSAGQNSSWSRQGHLSNRPAASSAGRGLAPLPHPSKAGTMGAQTGQQKATAWQGSSTQSNSKPSSFPDSWGSVQNKSKPSHTYLQAGHQSTYRQPSPPGSFQSQQPQRPVTTPPHPPTAGGQWQDSTWKFKTTAHSSQFKEDNLVPPTKNVSQSQKSAAFQMKPAMDNSLRVLTTVIVGMKHWSQYKDRVAFLFEVFATLDSAVTVGNHGAKSFLLRDGQDVVHCVFYETDRDLPRLIRGQVHRCVGNYDRGRDLFTCVSVRPRLSLRAEECPGVGESVGRGDEATGQVLQRDLTCRWARERDQWPAGCMANGPNSAN</sequence>
<feature type="region of interest" description="Disordered" evidence="1">
    <location>
        <begin position="213"/>
        <end position="235"/>
    </location>
</feature>
<dbReference type="EMBL" id="JAINUF010000014">
    <property type="protein sequence ID" value="KAJ8342868.1"/>
    <property type="molecule type" value="Genomic_DNA"/>
</dbReference>
<feature type="compositionally biased region" description="Low complexity" evidence="1">
    <location>
        <begin position="175"/>
        <end position="186"/>
    </location>
</feature>
<dbReference type="InterPro" id="IPR033536">
    <property type="entry name" value="Spata22"/>
</dbReference>
<feature type="compositionally biased region" description="Polar residues" evidence="1">
    <location>
        <begin position="117"/>
        <end position="169"/>
    </location>
</feature>
<evidence type="ECO:0008006" key="4">
    <source>
        <dbReference type="Google" id="ProtNLM"/>
    </source>
</evidence>
<dbReference type="GO" id="GO:0007129">
    <property type="term" value="P:homologous chromosome pairing at meiosis"/>
    <property type="evidence" value="ECO:0007669"/>
    <property type="project" value="InterPro"/>
</dbReference>
<feature type="compositionally biased region" description="Polar residues" evidence="1">
    <location>
        <begin position="79"/>
        <end position="91"/>
    </location>
</feature>
<evidence type="ECO:0000256" key="1">
    <source>
        <dbReference type="SAM" id="MobiDB-lite"/>
    </source>
</evidence>
<feature type="compositionally biased region" description="Polar residues" evidence="1">
    <location>
        <begin position="225"/>
        <end position="234"/>
    </location>
</feature>
<comment type="caution">
    <text evidence="2">The sequence shown here is derived from an EMBL/GenBank/DDBJ whole genome shotgun (WGS) entry which is preliminary data.</text>
</comment>
<dbReference type="PANTHER" id="PTHR35258">
    <property type="entry name" value="SPERMATOGENESIS-ASSOCIATED PROTEIN 22"/>
    <property type="match status" value="1"/>
</dbReference>
<dbReference type="PANTHER" id="PTHR35258:SF1">
    <property type="entry name" value="SPERMATOGENESIS-ASSOCIATED PROTEIN 22"/>
    <property type="match status" value="1"/>
</dbReference>
<evidence type="ECO:0000313" key="3">
    <source>
        <dbReference type="Proteomes" id="UP001152622"/>
    </source>
</evidence>
<feature type="region of interest" description="Disordered" evidence="1">
    <location>
        <begin position="1"/>
        <end position="200"/>
    </location>
</feature>
<dbReference type="GO" id="GO:0007276">
    <property type="term" value="P:gamete generation"/>
    <property type="evidence" value="ECO:0007669"/>
    <property type="project" value="InterPro"/>
</dbReference>
<dbReference type="Proteomes" id="UP001152622">
    <property type="component" value="Chromosome 14"/>
</dbReference>
<dbReference type="AlphaFoldDB" id="A0A9Q1IIB6"/>
<accession>A0A9Q1IIB6</accession>
<organism evidence="2 3">
    <name type="scientific">Synaphobranchus kaupii</name>
    <name type="common">Kaup's arrowtooth eel</name>
    <dbReference type="NCBI Taxonomy" id="118154"/>
    <lineage>
        <taxon>Eukaryota</taxon>
        <taxon>Metazoa</taxon>
        <taxon>Chordata</taxon>
        <taxon>Craniata</taxon>
        <taxon>Vertebrata</taxon>
        <taxon>Euteleostomi</taxon>
        <taxon>Actinopterygii</taxon>
        <taxon>Neopterygii</taxon>
        <taxon>Teleostei</taxon>
        <taxon>Anguilliformes</taxon>
        <taxon>Synaphobranchidae</taxon>
        <taxon>Synaphobranchus</taxon>
    </lineage>
</organism>
<proteinExistence type="predicted"/>
<gene>
    <name evidence="2" type="ORF">SKAU_G00327960</name>
</gene>
<reference evidence="2" key="1">
    <citation type="journal article" date="2023" name="Science">
        <title>Genome structures resolve the early diversification of teleost fishes.</title>
        <authorList>
            <person name="Parey E."/>
            <person name="Louis A."/>
            <person name="Montfort J."/>
            <person name="Bouchez O."/>
            <person name="Roques C."/>
            <person name="Iampietro C."/>
            <person name="Lluch J."/>
            <person name="Castinel A."/>
            <person name="Donnadieu C."/>
            <person name="Desvignes T."/>
            <person name="Floi Bucao C."/>
            <person name="Jouanno E."/>
            <person name="Wen M."/>
            <person name="Mejri S."/>
            <person name="Dirks R."/>
            <person name="Jansen H."/>
            <person name="Henkel C."/>
            <person name="Chen W.J."/>
            <person name="Zahm M."/>
            <person name="Cabau C."/>
            <person name="Klopp C."/>
            <person name="Thompson A.W."/>
            <person name="Robinson-Rechavi M."/>
            <person name="Braasch I."/>
            <person name="Lecointre G."/>
            <person name="Bobe J."/>
            <person name="Postlethwait J.H."/>
            <person name="Berthelot C."/>
            <person name="Roest Crollius H."/>
            <person name="Guiguen Y."/>
        </authorList>
    </citation>
    <scope>NUCLEOTIDE SEQUENCE</scope>
    <source>
        <strain evidence="2">WJC10195</strain>
    </source>
</reference>
<protein>
    <recommendedName>
        <fullName evidence="4">Spermatogenesis associated 22</fullName>
    </recommendedName>
</protein>
<evidence type="ECO:0000313" key="2">
    <source>
        <dbReference type="EMBL" id="KAJ8342868.1"/>
    </source>
</evidence>
<name>A0A9Q1IIB6_SYNKA</name>
<dbReference type="GO" id="GO:0051445">
    <property type="term" value="P:regulation of meiotic cell cycle"/>
    <property type="evidence" value="ECO:0007669"/>
    <property type="project" value="TreeGrafter"/>
</dbReference>
<dbReference type="GO" id="GO:0000711">
    <property type="term" value="P:meiotic DNA repair synthesis"/>
    <property type="evidence" value="ECO:0007669"/>
    <property type="project" value="InterPro"/>
</dbReference>
<keyword evidence="3" id="KW-1185">Reference proteome</keyword>